<feature type="domain" description="CDC48 N-terminal subdomain" evidence="1">
    <location>
        <begin position="30"/>
        <end position="112"/>
    </location>
</feature>
<dbReference type="AlphaFoldDB" id="A0A067L584"/>
<evidence type="ECO:0000313" key="2">
    <source>
        <dbReference type="EMBL" id="KDP39214.1"/>
    </source>
</evidence>
<protein>
    <recommendedName>
        <fullName evidence="1">CDC48 N-terminal subdomain domain-containing protein</fullName>
    </recommendedName>
</protein>
<dbReference type="EMBL" id="KK914353">
    <property type="protein sequence ID" value="KDP39214.1"/>
    <property type="molecule type" value="Genomic_DNA"/>
</dbReference>
<proteinExistence type="predicted"/>
<dbReference type="FunFam" id="2.40.40.20:FF:000003">
    <property type="entry name" value="Transitional endoplasmic reticulum ATPase"/>
    <property type="match status" value="1"/>
</dbReference>
<dbReference type="OrthoDB" id="27435at2759"/>
<sequence>MSEQASSFGSRGKKRDYSTAILDRKTSAIRFIVDEAINDDNSSIQLHPHAFEKLNLFQGDTLLIKGKRRKDKICIAWADETCEVHKIRMNRVIRSNLKVRLGDMISVHGFEVGHGKTVHVLPLDDTLEGITAIFLKLI</sequence>
<evidence type="ECO:0000259" key="1">
    <source>
        <dbReference type="SMART" id="SM01073"/>
    </source>
</evidence>
<name>A0A067L584_JATCU</name>
<evidence type="ECO:0000313" key="3">
    <source>
        <dbReference type="Proteomes" id="UP000027138"/>
    </source>
</evidence>
<dbReference type="SMART" id="SM01073">
    <property type="entry name" value="CDC48_N"/>
    <property type="match status" value="1"/>
</dbReference>
<dbReference type="Pfam" id="PF02359">
    <property type="entry name" value="CDC48_N"/>
    <property type="match status" value="1"/>
</dbReference>
<gene>
    <name evidence="2" type="ORF">JCGZ_00971</name>
</gene>
<dbReference type="Proteomes" id="UP000027138">
    <property type="component" value="Unassembled WGS sequence"/>
</dbReference>
<reference evidence="2 3" key="1">
    <citation type="journal article" date="2014" name="PLoS ONE">
        <title>Global Analysis of Gene Expression Profiles in Physic Nut (Jatropha curcas L.) Seedlings Exposed to Salt Stress.</title>
        <authorList>
            <person name="Zhang L."/>
            <person name="Zhang C."/>
            <person name="Wu P."/>
            <person name="Chen Y."/>
            <person name="Li M."/>
            <person name="Jiang H."/>
            <person name="Wu G."/>
        </authorList>
    </citation>
    <scope>NUCLEOTIDE SEQUENCE [LARGE SCALE GENOMIC DNA]</scope>
    <source>
        <strain evidence="3">cv. GZQX0401</strain>
        <tissue evidence="2">Young leaves</tissue>
    </source>
</reference>
<organism evidence="2 3">
    <name type="scientific">Jatropha curcas</name>
    <name type="common">Barbados nut</name>
    <dbReference type="NCBI Taxonomy" id="180498"/>
    <lineage>
        <taxon>Eukaryota</taxon>
        <taxon>Viridiplantae</taxon>
        <taxon>Streptophyta</taxon>
        <taxon>Embryophyta</taxon>
        <taxon>Tracheophyta</taxon>
        <taxon>Spermatophyta</taxon>
        <taxon>Magnoliopsida</taxon>
        <taxon>eudicotyledons</taxon>
        <taxon>Gunneridae</taxon>
        <taxon>Pentapetalae</taxon>
        <taxon>rosids</taxon>
        <taxon>fabids</taxon>
        <taxon>Malpighiales</taxon>
        <taxon>Euphorbiaceae</taxon>
        <taxon>Crotonoideae</taxon>
        <taxon>Jatropheae</taxon>
        <taxon>Jatropha</taxon>
    </lineage>
</organism>
<dbReference type="STRING" id="180498.A0A067L584"/>
<dbReference type="InterPro" id="IPR009010">
    <property type="entry name" value="Asp_de-COase-like_dom_sf"/>
</dbReference>
<keyword evidence="3" id="KW-1185">Reference proteome</keyword>
<dbReference type="Gene3D" id="2.40.40.20">
    <property type="match status" value="1"/>
</dbReference>
<dbReference type="InterPro" id="IPR003338">
    <property type="entry name" value="CDC4_N-term_subdom"/>
</dbReference>
<accession>A0A067L584</accession>
<dbReference type="SUPFAM" id="SSF50692">
    <property type="entry name" value="ADC-like"/>
    <property type="match status" value="1"/>
</dbReference>